<accession>A0ABD6E634</accession>
<dbReference type="RefSeq" id="WP_256309048.1">
    <property type="nucleotide sequence ID" value="NZ_JANHAW010000004.1"/>
</dbReference>
<dbReference type="AlphaFoldDB" id="A0ABD6E634"/>
<dbReference type="Proteomes" id="UP001597092">
    <property type="component" value="Unassembled WGS sequence"/>
</dbReference>
<comment type="caution">
    <text evidence="2">The sequence shown here is derived from an EMBL/GenBank/DDBJ whole genome shotgun (WGS) entry which is preliminary data.</text>
</comment>
<evidence type="ECO:0000313" key="3">
    <source>
        <dbReference type="Proteomes" id="UP001597092"/>
    </source>
</evidence>
<feature type="compositionally biased region" description="Acidic residues" evidence="1">
    <location>
        <begin position="77"/>
        <end position="118"/>
    </location>
</feature>
<keyword evidence="3" id="KW-1185">Reference proteome</keyword>
<sequence>MRVPVPKNKLVAFTLVGALLTAGVAGALALPGGGLAQAVEQPNSPDTPASDPSQQTAADAPTPNQDFTPAVQTQTGYEDDEHEEHEEEYEEDHEDDEHEEHEEEYEEDHEDDEHEEDE</sequence>
<reference evidence="2 3" key="1">
    <citation type="journal article" date="2019" name="Int. J. Syst. Evol. Microbiol.">
        <title>The Global Catalogue of Microorganisms (GCM) 10K type strain sequencing project: providing services to taxonomists for standard genome sequencing and annotation.</title>
        <authorList>
            <consortium name="The Broad Institute Genomics Platform"/>
            <consortium name="The Broad Institute Genome Sequencing Center for Infectious Disease"/>
            <person name="Wu L."/>
            <person name="Ma J."/>
        </authorList>
    </citation>
    <scope>NUCLEOTIDE SEQUENCE [LARGE SCALE GENOMIC DNA]</scope>
    <source>
        <strain evidence="2 3">CGMCC 1.10387</strain>
    </source>
</reference>
<organism evidence="2 3">
    <name type="scientific">Halobellus litoreus</name>
    <dbReference type="NCBI Taxonomy" id="755310"/>
    <lineage>
        <taxon>Archaea</taxon>
        <taxon>Methanobacteriati</taxon>
        <taxon>Methanobacteriota</taxon>
        <taxon>Stenosarchaea group</taxon>
        <taxon>Halobacteria</taxon>
        <taxon>Halobacteriales</taxon>
        <taxon>Haloferacaceae</taxon>
        <taxon>Halobellus</taxon>
    </lineage>
</organism>
<feature type="region of interest" description="Disordered" evidence="1">
    <location>
        <begin position="35"/>
        <end position="118"/>
    </location>
</feature>
<protein>
    <submittedName>
        <fullName evidence="2">Uncharacterized protein</fullName>
    </submittedName>
</protein>
<evidence type="ECO:0000313" key="2">
    <source>
        <dbReference type="EMBL" id="MFD1687515.1"/>
    </source>
</evidence>
<evidence type="ECO:0000256" key="1">
    <source>
        <dbReference type="SAM" id="MobiDB-lite"/>
    </source>
</evidence>
<proteinExistence type="predicted"/>
<feature type="compositionally biased region" description="Polar residues" evidence="1">
    <location>
        <begin position="40"/>
        <end position="76"/>
    </location>
</feature>
<dbReference type="EMBL" id="JBHUDP010000014">
    <property type="protein sequence ID" value="MFD1687515.1"/>
    <property type="molecule type" value="Genomic_DNA"/>
</dbReference>
<gene>
    <name evidence="2" type="ORF">ACFSAS_18155</name>
</gene>
<name>A0ABD6E634_9EURY</name>